<gene>
    <name evidence="2" type="ORF">ACFQ38_11415</name>
</gene>
<feature type="chain" id="PRO_5045929956" evidence="1">
    <location>
        <begin position="29"/>
        <end position="110"/>
    </location>
</feature>
<dbReference type="RefSeq" id="WP_381480983.1">
    <property type="nucleotide sequence ID" value="NZ_JBHTLT010000067.1"/>
</dbReference>
<organism evidence="2 3">
    <name type="scientific">Sporosarcina contaminans</name>
    <dbReference type="NCBI Taxonomy" id="633403"/>
    <lineage>
        <taxon>Bacteria</taxon>
        <taxon>Bacillati</taxon>
        <taxon>Bacillota</taxon>
        <taxon>Bacilli</taxon>
        <taxon>Bacillales</taxon>
        <taxon>Caryophanaceae</taxon>
        <taxon>Sporosarcina</taxon>
    </lineage>
</organism>
<evidence type="ECO:0000313" key="3">
    <source>
        <dbReference type="Proteomes" id="UP001597231"/>
    </source>
</evidence>
<reference evidence="3" key="1">
    <citation type="journal article" date="2019" name="Int. J. Syst. Evol. Microbiol.">
        <title>The Global Catalogue of Microorganisms (GCM) 10K type strain sequencing project: providing services to taxonomists for standard genome sequencing and annotation.</title>
        <authorList>
            <consortium name="The Broad Institute Genomics Platform"/>
            <consortium name="The Broad Institute Genome Sequencing Center for Infectious Disease"/>
            <person name="Wu L."/>
            <person name="Ma J."/>
        </authorList>
    </citation>
    <scope>NUCLEOTIDE SEQUENCE [LARGE SCALE GENOMIC DNA]</scope>
    <source>
        <strain evidence="3">CCUG 53915</strain>
    </source>
</reference>
<dbReference type="PROSITE" id="PS51257">
    <property type="entry name" value="PROKAR_LIPOPROTEIN"/>
    <property type="match status" value="1"/>
</dbReference>
<accession>A0ABW3TYW6</accession>
<dbReference type="EMBL" id="JBHTLT010000067">
    <property type="protein sequence ID" value="MFD1205708.1"/>
    <property type="molecule type" value="Genomic_DNA"/>
</dbReference>
<proteinExistence type="predicted"/>
<keyword evidence="3" id="KW-1185">Reference proteome</keyword>
<dbReference type="Proteomes" id="UP001597231">
    <property type="component" value="Unassembled WGS sequence"/>
</dbReference>
<feature type="signal peptide" evidence="1">
    <location>
        <begin position="1"/>
        <end position="28"/>
    </location>
</feature>
<evidence type="ECO:0000256" key="1">
    <source>
        <dbReference type="SAM" id="SignalP"/>
    </source>
</evidence>
<evidence type="ECO:0000313" key="2">
    <source>
        <dbReference type="EMBL" id="MFD1205708.1"/>
    </source>
</evidence>
<keyword evidence="1" id="KW-0732">Signal</keyword>
<protein>
    <submittedName>
        <fullName evidence="2">Uncharacterized protein</fullName>
    </submittedName>
</protein>
<sequence length="110" mass="12801">MEMRFINTTNKVLLSTCLLLLFTLSACKKTEQSNEDIDPQNEQQNITYSFNNPNTGQEFTIIHAYLLYENYFAAVKENPDESIYELYQQEIVQPVFEACLKDAELVCFAR</sequence>
<name>A0ABW3TYW6_9BACL</name>
<comment type="caution">
    <text evidence="2">The sequence shown here is derived from an EMBL/GenBank/DDBJ whole genome shotgun (WGS) entry which is preliminary data.</text>
</comment>